<sequence>MRGTGSVWLRLTSWLKPPRPRKAPIVGNLTRLSDHERRDIGLSEPLRFMDWRALADKGPF</sequence>
<reference evidence="1 2" key="1">
    <citation type="submission" date="2020-08" db="EMBL/GenBank/DDBJ databases">
        <title>Genomic Encyclopedia of Type Strains, Phase IV (KMG-IV): sequencing the most valuable type-strain genomes for metagenomic binning, comparative biology and taxonomic classification.</title>
        <authorList>
            <person name="Goeker M."/>
        </authorList>
    </citation>
    <scope>NUCLEOTIDE SEQUENCE [LARGE SCALE GENOMIC DNA]</scope>
    <source>
        <strain evidence="1 2">DSM 15743</strain>
    </source>
</reference>
<gene>
    <name evidence="1" type="ORF">GGR34_003208</name>
</gene>
<protein>
    <submittedName>
        <fullName evidence="1">Uncharacterized protein YjiS (DUF1127 family)</fullName>
    </submittedName>
</protein>
<accession>A0A7W6II36</accession>
<evidence type="ECO:0000313" key="2">
    <source>
        <dbReference type="Proteomes" id="UP000519439"/>
    </source>
</evidence>
<organism evidence="1 2">
    <name type="scientific">Microvirga flocculans</name>
    <dbReference type="NCBI Taxonomy" id="217168"/>
    <lineage>
        <taxon>Bacteria</taxon>
        <taxon>Pseudomonadati</taxon>
        <taxon>Pseudomonadota</taxon>
        <taxon>Alphaproteobacteria</taxon>
        <taxon>Hyphomicrobiales</taxon>
        <taxon>Methylobacteriaceae</taxon>
        <taxon>Microvirga</taxon>
    </lineage>
</organism>
<evidence type="ECO:0000313" key="1">
    <source>
        <dbReference type="EMBL" id="MBB4041531.1"/>
    </source>
</evidence>
<comment type="caution">
    <text evidence="1">The sequence shown here is derived from an EMBL/GenBank/DDBJ whole genome shotgun (WGS) entry which is preliminary data.</text>
</comment>
<dbReference type="Proteomes" id="UP000519439">
    <property type="component" value="Unassembled WGS sequence"/>
</dbReference>
<dbReference type="EMBL" id="JACIDC010000012">
    <property type="protein sequence ID" value="MBB4041531.1"/>
    <property type="molecule type" value="Genomic_DNA"/>
</dbReference>
<keyword evidence="2" id="KW-1185">Reference proteome</keyword>
<proteinExistence type="predicted"/>
<name>A0A7W6II36_9HYPH</name>
<dbReference type="RefSeq" id="WP_027316010.1">
    <property type="nucleotide sequence ID" value="NZ_JACIDC010000012.1"/>
</dbReference>
<dbReference type="AlphaFoldDB" id="A0A7W6II36"/>